<sequence>MSPRAYALVLLLYTLGLRVDGALSVDVSSLGYDRGHRTLTITKKGGAAAKLPLPPITVDALDSYLEGRTEGPLFITRTGARLREPEVWKMLRRLAKRAGLPQANTIHPHVLRHGFITDALDQGVPLHVVQDAVGHKDPRTTQRYNRARRRLDGHPAYTVAASMAGRLDHRDD</sequence>
<dbReference type="InterPro" id="IPR050090">
    <property type="entry name" value="Tyrosine_recombinase_XerCD"/>
</dbReference>
<dbReference type="RefSeq" id="WP_385879084.1">
    <property type="nucleotide sequence ID" value="NZ_JBHSFK010000055.1"/>
</dbReference>
<evidence type="ECO:0000256" key="1">
    <source>
        <dbReference type="ARBA" id="ARBA00023172"/>
    </source>
</evidence>
<keyword evidence="4" id="KW-1185">Reference proteome</keyword>
<dbReference type="Proteomes" id="UP001595839">
    <property type="component" value="Unassembled WGS sequence"/>
</dbReference>
<dbReference type="Gene3D" id="1.10.443.10">
    <property type="entry name" value="Intergrase catalytic core"/>
    <property type="match status" value="1"/>
</dbReference>
<gene>
    <name evidence="3" type="ORF">ACFPIH_49775</name>
</gene>
<dbReference type="EMBL" id="JBHSFK010000055">
    <property type="protein sequence ID" value="MFC4507412.1"/>
    <property type="molecule type" value="Genomic_DNA"/>
</dbReference>
<dbReference type="PANTHER" id="PTHR30349">
    <property type="entry name" value="PHAGE INTEGRASE-RELATED"/>
    <property type="match status" value="1"/>
</dbReference>
<dbReference type="InterPro" id="IPR013762">
    <property type="entry name" value="Integrase-like_cat_sf"/>
</dbReference>
<dbReference type="PROSITE" id="PS51898">
    <property type="entry name" value="TYR_RECOMBINASE"/>
    <property type="match status" value="1"/>
</dbReference>
<name>A0ABV9B5K8_9ACTN</name>
<dbReference type="InterPro" id="IPR002104">
    <property type="entry name" value="Integrase_catalytic"/>
</dbReference>
<evidence type="ECO:0000313" key="3">
    <source>
        <dbReference type="EMBL" id="MFC4507412.1"/>
    </source>
</evidence>
<dbReference type="PANTHER" id="PTHR30349:SF81">
    <property type="entry name" value="TYROSINE RECOMBINASE XERC"/>
    <property type="match status" value="1"/>
</dbReference>
<dbReference type="SUPFAM" id="SSF56349">
    <property type="entry name" value="DNA breaking-rejoining enzymes"/>
    <property type="match status" value="1"/>
</dbReference>
<dbReference type="InterPro" id="IPR011010">
    <property type="entry name" value="DNA_brk_join_enz"/>
</dbReference>
<proteinExistence type="predicted"/>
<dbReference type="CDD" id="cd00397">
    <property type="entry name" value="DNA_BRE_C"/>
    <property type="match status" value="1"/>
</dbReference>
<evidence type="ECO:0000313" key="4">
    <source>
        <dbReference type="Proteomes" id="UP001595839"/>
    </source>
</evidence>
<feature type="domain" description="Tyr recombinase" evidence="2">
    <location>
        <begin position="1"/>
        <end position="158"/>
    </location>
</feature>
<dbReference type="Pfam" id="PF00589">
    <property type="entry name" value="Phage_integrase"/>
    <property type="match status" value="1"/>
</dbReference>
<comment type="caution">
    <text evidence="3">The sequence shown here is derived from an EMBL/GenBank/DDBJ whole genome shotgun (WGS) entry which is preliminary data.</text>
</comment>
<reference evidence="4" key="1">
    <citation type="journal article" date="2019" name="Int. J. Syst. Evol. Microbiol.">
        <title>The Global Catalogue of Microorganisms (GCM) 10K type strain sequencing project: providing services to taxonomists for standard genome sequencing and annotation.</title>
        <authorList>
            <consortium name="The Broad Institute Genomics Platform"/>
            <consortium name="The Broad Institute Genome Sequencing Center for Infectious Disease"/>
            <person name="Wu L."/>
            <person name="Ma J."/>
        </authorList>
    </citation>
    <scope>NUCLEOTIDE SEQUENCE [LARGE SCALE GENOMIC DNA]</scope>
    <source>
        <strain evidence="4">CGMCC 4.7177</strain>
    </source>
</reference>
<keyword evidence="1" id="KW-0233">DNA recombination</keyword>
<protein>
    <submittedName>
        <fullName evidence="3">Tyrosine-type recombinase/integrase</fullName>
    </submittedName>
</protein>
<organism evidence="3 4">
    <name type="scientific">Streptomyces vulcanius</name>
    <dbReference type="NCBI Taxonomy" id="1441876"/>
    <lineage>
        <taxon>Bacteria</taxon>
        <taxon>Bacillati</taxon>
        <taxon>Actinomycetota</taxon>
        <taxon>Actinomycetes</taxon>
        <taxon>Kitasatosporales</taxon>
        <taxon>Streptomycetaceae</taxon>
        <taxon>Streptomyces</taxon>
    </lineage>
</organism>
<accession>A0ABV9B5K8</accession>
<evidence type="ECO:0000259" key="2">
    <source>
        <dbReference type="PROSITE" id="PS51898"/>
    </source>
</evidence>